<comment type="caution">
    <text evidence="7">The sequence shown here is derived from an EMBL/GenBank/DDBJ whole genome shotgun (WGS) entry which is preliminary data.</text>
</comment>
<feature type="transmembrane region" description="Helical" evidence="6">
    <location>
        <begin position="115"/>
        <end position="139"/>
    </location>
</feature>
<feature type="transmembrane region" description="Helical" evidence="6">
    <location>
        <begin position="6"/>
        <end position="22"/>
    </location>
</feature>
<gene>
    <name evidence="7" type="ORF">DPV87_04690</name>
</gene>
<keyword evidence="5 6" id="KW-0472">Membrane</keyword>
<organism evidence="7 8">
    <name type="scientific">Haemophilus parainfluenzae</name>
    <dbReference type="NCBI Taxonomy" id="729"/>
    <lineage>
        <taxon>Bacteria</taxon>
        <taxon>Pseudomonadati</taxon>
        <taxon>Pseudomonadota</taxon>
        <taxon>Gammaproteobacteria</taxon>
        <taxon>Pasteurellales</taxon>
        <taxon>Pasteurellaceae</taxon>
        <taxon>Haemophilus</taxon>
    </lineage>
</organism>
<evidence type="ECO:0000256" key="5">
    <source>
        <dbReference type="ARBA" id="ARBA00023136"/>
    </source>
</evidence>
<evidence type="ECO:0000256" key="3">
    <source>
        <dbReference type="ARBA" id="ARBA00022692"/>
    </source>
</evidence>
<keyword evidence="4 6" id="KW-1133">Transmembrane helix</keyword>
<proteinExistence type="predicted"/>
<accession>A0A369Z0Z7</accession>
<evidence type="ECO:0000256" key="2">
    <source>
        <dbReference type="ARBA" id="ARBA00022475"/>
    </source>
</evidence>
<dbReference type="PANTHER" id="PTHR30086">
    <property type="entry name" value="ARGININE EXPORTER PROTEIN ARGO"/>
    <property type="match status" value="1"/>
</dbReference>
<dbReference type="Proteomes" id="UP000253910">
    <property type="component" value="Unassembled WGS sequence"/>
</dbReference>
<dbReference type="AlphaFoldDB" id="A0A369Z0Z7"/>
<evidence type="ECO:0000256" key="1">
    <source>
        <dbReference type="ARBA" id="ARBA00004651"/>
    </source>
</evidence>
<feature type="transmembrane region" description="Helical" evidence="6">
    <location>
        <begin position="179"/>
        <end position="200"/>
    </location>
</feature>
<dbReference type="GO" id="GO:0015171">
    <property type="term" value="F:amino acid transmembrane transporter activity"/>
    <property type="evidence" value="ECO:0007669"/>
    <property type="project" value="TreeGrafter"/>
</dbReference>
<dbReference type="EMBL" id="QEPW01000006">
    <property type="protein sequence ID" value="RDE92671.1"/>
    <property type="molecule type" value="Genomic_DNA"/>
</dbReference>
<dbReference type="PANTHER" id="PTHR30086:SF19">
    <property type="entry name" value="THREONINE EFFLUX PROTEIN"/>
    <property type="match status" value="1"/>
</dbReference>
<name>A0A369Z0Z7_HAEPA</name>
<feature type="transmembrane region" description="Helical" evidence="6">
    <location>
        <begin position="145"/>
        <end position="167"/>
    </location>
</feature>
<evidence type="ECO:0000313" key="8">
    <source>
        <dbReference type="Proteomes" id="UP000253910"/>
    </source>
</evidence>
<evidence type="ECO:0000256" key="4">
    <source>
        <dbReference type="ARBA" id="ARBA00022989"/>
    </source>
</evidence>
<evidence type="ECO:0000256" key="6">
    <source>
        <dbReference type="SAM" id="Phobius"/>
    </source>
</evidence>
<keyword evidence="2" id="KW-1003">Cell membrane</keyword>
<feature type="transmembrane region" description="Helical" evidence="6">
    <location>
        <begin position="65"/>
        <end position="83"/>
    </location>
</feature>
<protein>
    <recommendedName>
        <fullName evidence="9">LysE family transporter</fullName>
    </recommendedName>
</protein>
<dbReference type="RefSeq" id="WP_111315292.1">
    <property type="nucleotide sequence ID" value="NZ_QEPW01000006.1"/>
</dbReference>
<keyword evidence="3 6" id="KW-0812">Transmembrane</keyword>
<dbReference type="GO" id="GO:0005886">
    <property type="term" value="C:plasma membrane"/>
    <property type="evidence" value="ECO:0007669"/>
    <property type="project" value="UniProtKB-SubCell"/>
</dbReference>
<dbReference type="InterPro" id="IPR001123">
    <property type="entry name" value="LeuE-type"/>
</dbReference>
<dbReference type="Pfam" id="PF01810">
    <property type="entry name" value="LysE"/>
    <property type="match status" value="1"/>
</dbReference>
<evidence type="ECO:0000313" key="7">
    <source>
        <dbReference type="EMBL" id="RDE92671.1"/>
    </source>
</evidence>
<evidence type="ECO:0008006" key="9">
    <source>
        <dbReference type="Google" id="ProtNLM"/>
    </source>
</evidence>
<reference evidence="7 8" key="1">
    <citation type="submission" date="2018-05" db="EMBL/GenBank/DDBJ databases">
        <title>Draft Genome Sequences for a Diverse set of 7 Haemophilus Species.</title>
        <authorList>
            <person name="Nichols M."/>
            <person name="Topaz N."/>
            <person name="Wang X."/>
            <person name="Wang X."/>
            <person name="Boxrud D."/>
        </authorList>
    </citation>
    <scope>NUCLEOTIDE SEQUENCE [LARGE SCALE GENOMIC DNA]</scope>
    <source>
        <strain evidence="7 8">C2008001710</strain>
    </source>
</reference>
<sequence>MLNLMIIHLVGLLSPGPDFFYISRISAMSSRREAIGGVIGITIGILIWATAAVLGLAIIFATMPIIQGIVMMLGGSYLVYLGIKMAKVKTNAVFDEKQNANTSNQSILTSIMKGLLVNLSNAKVVIYFSSVMSLVLVNITETSQILTALAVITVETFLYFYIISVLFSRSVAKQFYSQYSHYIDNAAGLIFIFFGIYLIYSGVQHALI</sequence>
<comment type="subcellular location">
    <subcellularLocation>
        <location evidence="1">Cell membrane</location>
        <topology evidence="1">Multi-pass membrane protein</topology>
    </subcellularLocation>
</comment>
<feature type="transmembrane region" description="Helical" evidence="6">
    <location>
        <begin position="34"/>
        <end position="59"/>
    </location>
</feature>